<reference evidence="2 3" key="1">
    <citation type="submission" date="2023-10" db="EMBL/GenBank/DDBJ databases">
        <title>Novel methanotroph of the genus Methylocapsa from a subarctic wetland.</title>
        <authorList>
            <person name="Belova S.E."/>
            <person name="Oshkin I.Y."/>
            <person name="Miroshnikov K."/>
            <person name="Dedysh S.N."/>
        </authorList>
    </citation>
    <scope>NUCLEOTIDE SEQUENCE [LARGE SCALE GENOMIC DNA]</scope>
    <source>
        <strain evidence="2 3">RX1</strain>
    </source>
</reference>
<dbReference type="SUPFAM" id="SSF56801">
    <property type="entry name" value="Acetyl-CoA synthetase-like"/>
    <property type="match status" value="1"/>
</dbReference>
<gene>
    <name evidence="2" type="ORF">RZS28_10290</name>
</gene>
<protein>
    <submittedName>
        <fullName evidence="2">AMP-binding protein</fullName>
    </submittedName>
</protein>
<dbReference type="Gene3D" id="3.40.50.980">
    <property type="match status" value="1"/>
</dbReference>
<sequence length="89" mass="9712">MARLDRRANRLAHHLRGVVPEPGGRIAVATERSLDMLIALLAIMKAGHAYVPLDLHYPAARLRLVLDNAEAAALICDNQSPLRSPPACR</sequence>
<keyword evidence="3" id="KW-1185">Reference proteome</keyword>
<dbReference type="Proteomes" id="UP001626536">
    <property type="component" value="Chromosome"/>
</dbReference>
<dbReference type="EMBL" id="CP136862">
    <property type="protein sequence ID" value="WOJ88237.1"/>
    <property type="molecule type" value="Genomic_DNA"/>
</dbReference>
<dbReference type="InterPro" id="IPR000873">
    <property type="entry name" value="AMP-dep_synth/lig_dom"/>
</dbReference>
<evidence type="ECO:0000313" key="2">
    <source>
        <dbReference type="EMBL" id="WOJ88237.1"/>
    </source>
</evidence>
<proteinExistence type="predicted"/>
<dbReference type="PANTHER" id="PTHR45527:SF1">
    <property type="entry name" value="FATTY ACID SYNTHASE"/>
    <property type="match status" value="1"/>
</dbReference>
<evidence type="ECO:0000259" key="1">
    <source>
        <dbReference type="Pfam" id="PF00501"/>
    </source>
</evidence>
<name>A0ABZ0HLR3_9HYPH</name>
<feature type="domain" description="AMP-dependent synthetase/ligase" evidence="1">
    <location>
        <begin position="3"/>
        <end position="79"/>
    </location>
</feature>
<organism evidence="2 3">
    <name type="scientific">Methylocapsa polymorpha</name>
    <dbReference type="NCBI Taxonomy" id="3080828"/>
    <lineage>
        <taxon>Bacteria</taxon>
        <taxon>Pseudomonadati</taxon>
        <taxon>Pseudomonadota</taxon>
        <taxon>Alphaproteobacteria</taxon>
        <taxon>Hyphomicrobiales</taxon>
        <taxon>Beijerinckiaceae</taxon>
        <taxon>Methylocapsa</taxon>
    </lineage>
</organism>
<evidence type="ECO:0000313" key="3">
    <source>
        <dbReference type="Proteomes" id="UP001626536"/>
    </source>
</evidence>
<accession>A0ABZ0HLR3</accession>
<dbReference type="Pfam" id="PF00501">
    <property type="entry name" value="AMP-binding"/>
    <property type="match status" value="1"/>
</dbReference>
<dbReference type="RefSeq" id="WP_407337677.1">
    <property type="nucleotide sequence ID" value="NZ_CP136862.1"/>
</dbReference>
<dbReference type="PANTHER" id="PTHR45527">
    <property type="entry name" value="NONRIBOSOMAL PEPTIDE SYNTHETASE"/>
    <property type="match status" value="1"/>
</dbReference>